<feature type="compositionally biased region" description="Polar residues" evidence="3">
    <location>
        <begin position="523"/>
        <end position="532"/>
    </location>
</feature>
<feature type="region of interest" description="Disordered" evidence="3">
    <location>
        <begin position="301"/>
        <end position="329"/>
    </location>
</feature>
<comment type="caution">
    <text evidence="6">The sequence shown here is derived from an EMBL/GenBank/DDBJ whole genome shotgun (WGS) entry which is preliminary data.</text>
</comment>
<name>A0A318EEK5_9GAMM</name>
<accession>A0A318EEK5</accession>
<evidence type="ECO:0000256" key="4">
    <source>
        <dbReference type="SAM" id="SignalP"/>
    </source>
</evidence>
<feature type="compositionally biased region" description="Polar residues" evidence="3">
    <location>
        <begin position="259"/>
        <end position="272"/>
    </location>
</feature>
<organism evidence="6 7">
    <name type="scientific">Sinimarinibacterium flocculans</name>
    <dbReference type="NCBI Taxonomy" id="985250"/>
    <lineage>
        <taxon>Bacteria</taxon>
        <taxon>Pseudomonadati</taxon>
        <taxon>Pseudomonadota</taxon>
        <taxon>Gammaproteobacteria</taxon>
        <taxon>Nevskiales</taxon>
        <taxon>Nevskiaceae</taxon>
        <taxon>Sinimarinibacterium</taxon>
    </lineage>
</organism>
<evidence type="ECO:0000256" key="2">
    <source>
        <dbReference type="ARBA" id="ARBA00022837"/>
    </source>
</evidence>
<reference evidence="6 7" key="1">
    <citation type="submission" date="2018-04" db="EMBL/GenBank/DDBJ databases">
        <title>Genomic Encyclopedia of Type Strains, Phase IV (KMG-IV): sequencing the most valuable type-strain genomes for metagenomic binning, comparative biology and taxonomic classification.</title>
        <authorList>
            <person name="Goeker M."/>
        </authorList>
    </citation>
    <scope>NUCLEOTIDE SEQUENCE [LARGE SCALE GENOMIC DNA]</scope>
    <source>
        <strain evidence="6 7">DSM 104150</strain>
    </source>
</reference>
<feature type="signal peptide" evidence="4">
    <location>
        <begin position="1"/>
        <end position="29"/>
    </location>
</feature>
<evidence type="ECO:0000259" key="5">
    <source>
        <dbReference type="Pfam" id="PF05567"/>
    </source>
</evidence>
<dbReference type="OrthoDB" id="7156875at2"/>
<feature type="region of interest" description="Disordered" evidence="3">
    <location>
        <begin position="510"/>
        <end position="535"/>
    </location>
</feature>
<proteinExistence type="predicted"/>
<evidence type="ECO:0000256" key="3">
    <source>
        <dbReference type="SAM" id="MobiDB-lite"/>
    </source>
</evidence>
<dbReference type="InterPro" id="IPR008707">
    <property type="entry name" value="B-propeller_PilY1"/>
</dbReference>
<dbReference type="GO" id="GO:0046872">
    <property type="term" value="F:metal ion binding"/>
    <property type="evidence" value="ECO:0007669"/>
    <property type="project" value="UniProtKB-KW"/>
</dbReference>
<keyword evidence="7" id="KW-1185">Reference proteome</keyword>
<evidence type="ECO:0000313" key="7">
    <source>
        <dbReference type="Proteomes" id="UP000248330"/>
    </source>
</evidence>
<keyword evidence="4" id="KW-0732">Signal</keyword>
<feature type="compositionally biased region" description="Polar residues" evidence="3">
    <location>
        <begin position="313"/>
        <end position="325"/>
    </location>
</feature>
<evidence type="ECO:0000313" key="6">
    <source>
        <dbReference type="EMBL" id="PXV68422.1"/>
    </source>
</evidence>
<protein>
    <submittedName>
        <fullName evidence="6">PilC-like protein with beta-propeller domain</fullName>
    </submittedName>
</protein>
<keyword evidence="2" id="KW-0106">Calcium</keyword>
<dbReference type="Proteomes" id="UP000248330">
    <property type="component" value="Unassembled WGS sequence"/>
</dbReference>
<feature type="region of interest" description="Disordered" evidence="3">
    <location>
        <begin position="207"/>
        <end position="272"/>
    </location>
</feature>
<evidence type="ECO:0000256" key="1">
    <source>
        <dbReference type="ARBA" id="ARBA00022723"/>
    </source>
</evidence>
<feature type="chain" id="PRO_5016259886" evidence="4">
    <location>
        <begin position="30"/>
        <end position="1419"/>
    </location>
</feature>
<gene>
    <name evidence="6" type="ORF">C8D93_104118</name>
</gene>
<dbReference type="PROSITE" id="PS51257">
    <property type="entry name" value="PROKAR_LIPOPROTEIN"/>
    <property type="match status" value="1"/>
</dbReference>
<dbReference type="EMBL" id="QICN01000004">
    <property type="protein sequence ID" value="PXV68422.1"/>
    <property type="molecule type" value="Genomic_DNA"/>
</dbReference>
<dbReference type="RefSeq" id="WP_146216559.1">
    <property type="nucleotide sequence ID" value="NZ_CAKZQT010000022.1"/>
</dbReference>
<keyword evidence="1" id="KW-0479">Metal-binding</keyword>
<feature type="domain" description="PilY1 beta-propeller" evidence="5">
    <location>
        <begin position="923"/>
        <end position="1176"/>
    </location>
</feature>
<dbReference type="Pfam" id="PF05567">
    <property type="entry name" value="T4P_PilY1"/>
    <property type="match status" value="1"/>
</dbReference>
<sequence length="1419" mass="149719">MTRKLPMIAAARSTAGAVCVLFGCATGHAAVSIDQSPLTVRSALEPNIVLMLDDSGSMQWMVMPDRPTGVGETGDDAARDDELINPAINGVYYDPDTVYPPPYAAAARPAAATPSTDRFPNASFESAWYDGFDPDTTVPYSDRHNIATYKPPEYSSTSSCSSVRADGPTAICNKAPRVSHTFRVDAAPQFEYANHLGCPTGTTGPNASGLCTEPNPVTEPPRCQGYGTGDYNDSDDRCDQISNVRPDPCSSIRGPQAPGTPNSPGLSLSNDRCRAGQTSEYPQCQGYGGYNSGSNRCDREDFRPEPCGDTRAPGTNGNPNSSGLQLVNVSGGSNSNNNDICSSGIPQPPNCPDGYSFSLNSGPNGEDCRRLLQAGGTKYRSLFVYKVGNALNYVGVESNTGNDGSENSPLPGTCAEITGNPVTNLQTGTSATDGIDAARCRTVTDDSGHRDDAGNIITVGQNIANWFSYYRKRIYMAKSGLMNALAPLDLNDPAEEVRFGFGSINGGYSSSNDNDDNLPADKTTGSANSSPSIARVKPFSTNRGTLWSWLSAAEAVGGTPLRQALKAVGEYYRTEAQPWQTSAINTQELACRQSYSILMTDGYWNGSNPNIGNADDPSSIIRREGPNGQCFEYPNKSAGSACGSPVEPEPFVGSASNTLADVAMYYWLTDLRNTANEVPTSSDDPAFWQHMSTFTVGLFGQDTNLPGLTGRTAEEIASWAATGGAPNNFDWPTPDASSPNNISDLVHAGINGRGGFYSAGNPKAFERGLQDALRRVQDRVGTGASLAANSTRLDTGTTTYQSLYYSGAWNGDLIAYPVDTSSGAISATPDWVASEHPILQQNWDSRNIKTCNPCGSGVTMVAFDSAADLSAQQQSDLTLTIGSTVHQSQNIIDWLRGDSALEQGTASGTLRSRSALNGNRRLLGDIVNSQPVFVGAPNSNLYAGKNVPSGYSTFASNNANRESRIWVAANDGMVHAFNAETGAETFAYLPGAVIKSGIRDLANPIYGSGAAQHKFYNDGELTVADAYVSGAWRTVLVGTTGRGPSRAVYALDVTNPSAPTLLWERSAGDGLANDEWIGQIIGKPVIARTSDGSSGTWSVVMGNGYNSDENSAALLKFDLASGALSVLQTDTEDNNGLAQPVVWIADADVGTTVGTIAYAGDLNGKLWDCNLTAGTCTHRFTAQASGSAQPITGGMLAGKDPDTGKVWVFFGTGRYLTQGDLSSTALQTWYGLIVQGDGAVSTATASADPPLTQRSIEDEVAATSSSLGARVTEEAVDGDMAGKSGWFMNLSYQTLRGERIVTPNQFQGRMLLGTTRIPGQGSDPCNPSGDGWIMAIDPFTGGRPSSTFFDLNGDGDFDDDDEVQGEIVTGIGFTSIPNNPIFVGNVMLTSFDNATTSSIATAGAGGVPRRTGWRELVDE</sequence>